<evidence type="ECO:0000313" key="7">
    <source>
        <dbReference type="EMBL" id="RHC08205.1"/>
    </source>
</evidence>
<sequence>MERKITIEESVPYTEDYQNKMLEENQVEGLLEMHGRGMDDKSCYDYDVSGKVSMKALYEKHTMSGEEIKILLKSILRVVKEVERYLLNVNCILMDPEYIFYTEEKYYFCYYPPKEKSLWEGFHHLSEYLVKCADYQDKECVQIVFLLHKETMKENYSLEQIIKECVKEEEENVLAEDKNTDLGTEEEKEGSTYFDRTEHDWIASQEMGSTILRETENLWTPMKRFLHRRRKPKWGDWDGLYIEEEDL</sequence>
<dbReference type="EMBL" id="QSGQ01000007">
    <property type="protein sequence ID" value="RHB38222.1"/>
    <property type="molecule type" value="Genomic_DNA"/>
</dbReference>
<accession>A0A395XNM3</accession>
<reference evidence="9 16" key="2">
    <citation type="submission" date="2019-07" db="EMBL/GenBank/DDBJ databases">
        <authorList>
            <person name="Hibberd C M."/>
            <person name="Gehrig L. J."/>
            <person name="Chang H.-W."/>
            <person name="Venkatesh S."/>
        </authorList>
    </citation>
    <scope>NUCLEOTIDE SEQUENCE [LARGE SCALE GENOMIC DNA]</scope>
    <source>
        <strain evidence="9">Dorea_formicigenerans_SSTS_Bg7063</strain>
    </source>
</reference>
<evidence type="ECO:0000313" key="5">
    <source>
        <dbReference type="EMBL" id="RHA70453.1"/>
    </source>
</evidence>
<evidence type="ECO:0000313" key="15">
    <source>
        <dbReference type="Proteomes" id="UP000285652"/>
    </source>
</evidence>
<reference evidence="10 11" key="1">
    <citation type="submission" date="2018-08" db="EMBL/GenBank/DDBJ databases">
        <title>A genome reference for cultivated species of the human gut microbiota.</title>
        <authorList>
            <person name="Zou Y."/>
            <person name="Xue W."/>
            <person name="Luo G."/>
        </authorList>
    </citation>
    <scope>NUCLEOTIDE SEQUENCE [LARGE SCALE GENOMIC DNA]</scope>
    <source>
        <strain evidence="4 11">AF12-11</strain>
        <strain evidence="8 15">AF31-13BH</strain>
        <strain evidence="7 12">AM37-5</strain>
        <strain evidence="6 13">AM40-15AC</strain>
        <strain evidence="5 14">AM42-8</strain>
        <strain evidence="3 10">OM03-2</strain>
    </source>
</reference>
<evidence type="ECO:0000313" key="14">
    <source>
        <dbReference type="Proteomes" id="UP000285642"/>
    </source>
</evidence>
<dbReference type="Proteomes" id="UP000285652">
    <property type="component" value="Unassembled WGS sequence"/>
</dbReference>
<evidence type="ECO:0000313" key="4">
    <source>
        <dbReference type="EMBL" id="RGW51090.1"/>
    </source>
</evidence>
<evidence type="ECO:0000313" key="10">
    <source>
        <dbReference type="Proteomes" id="UP000260841"/>
    </source>
</evidence>
<dbReference type="Proteomes" id="UP000284883">
    <property type="component" value="Unassembled WGS sequence"/>
</dbReference>
<dbReference type="Proteomes" id="UP000285642">
    <property type="component" value="Unassembled WGS sequence"/>
</dbReference>
<evidence type="ECO:0000313" key="3">
    <source>
        <dbReference type="EMBL" id="RGN92037.1"/>
    </source>
</evidence>
<evidence type="ECO:0000313" key="9">
    <source>
        <dbReference type="EMBL" id="VUX13203.1"/>
    </source>
</evidence>
<name>A0A395XNM3_9FIRM</name>
<evidence type="ECO:0000313" key="2">
    <source>
        <dbReference type="EMBL" id="NME57031.1"/>
    </source>
</evidence>
<evidence type="ECO:0000259" key="1">
    <source>
        <dbReference type="Pfam" id="PF19909"/>
    </source>
</evidence>
<dbReference type="Proteomes" id="UP000260841">
    <property type="component" value="Unassembled WGS sequence"/>
</dbReference>
<proteinExistence type="predicted"/>
<reference evidence="2 17" key="3">
    <citation type="submission" date="2020-04" db="EMBL/GenBank/DDBJ databases">
        <authorList>
            <person name="Hitch T.C.A."/>
            <person name="Wylensek D."/>
            <person name="Clavel T."/>
        </authorList>
    </citation>
    <scope>NUCLEOTIDE SEQUENCE [LARGE SCALE GENOMIC DNA]</scope>
    <source>
        <strain evidence="2 17">BSM-383-APC-5F</strain>
    </source>
</reference>
<dbReference type="AlphaFoldDB" id="A0A395XNM3"/>
<dbReference type="Proteomes" id="UP000580130">
    <property type="component" value="Unassembled WGS sequence"/>
</dbReference>
<evidence type="ECO:0000313" key="6">
    <source>
        <dbReference type="EMBL" id="RHB38222.1"/>
    </source>
</evidence>
<dbReference type="Proteomes" id="UP000266376">
    <property type="component" value="Unassembled WGS sequence"/>
</dbReference>
<evidence type="ECO:0000313" key="12">
    <source>
        <dbReference type="Proteomes" id="UP000284742"/>
    </source>
</evidence>
<dbReference type="Pfam" id="PF19909">
    <property type="entry name" value="DUF6382"/>
    <property type="match status" value="1"/>
</dbReference>
<dbReference type="EMBL" id="QSFS01000007">
    <property type="protein sequence ID" value="RHA70453.1"/>
    <property type="molecule type" value="Genomic_DNA"/>
</dbReference>
<protein>
    <recommendedName>
        <fullName evidence="1">DUF6382 domain-containing protein</fullName>
    </recommendedName>
</protein>
<evidence type="ECO:0000313" key="8">
    <source>
        <dbReference type="EMBL" id="RHN18146.1"/>
    </source>
</evidence>
<dbReference type="Proteomes" id="UP000284742">
    <property type="component" value="Unassembled WGS sequence"/>
</dbReference>
<evidence type="ECO:0000313" key="16">
    <source>
        <dbReference type="Proteomes" id="UP000358366"/>
    </source>
</evidence>
<evidence type="ECO:0000313" key="11">
    <source>
        <dbReference type="Proteomes" id="UP000266376"/>
    </source>
</evidence>
<dbReference type="Proteomes" id="UP000358366">
    <property type="component" value="Unassembled WGS sequence"/>
</dbReference>
<feature type="domain" description="DUF6382" evidence="1">
    <location>
        <begin position="6"/>
        <end position="156"/>
    </location>
</feature>
<dbReference type="EMBL" id="QSAJ01000035">
    <property type="protein sequence ID" value="RGW51090.1"/>
    <property type="molecule type" value="Genomic_DNA"/>
</dbReference>
<dbReference type="EMBL" id="JABAFX010000011">
    <property type="protein sequence ID" value="NME57031.1"/>
    <property type="molecule type" value="Genomic_DNA"/>
</dbReference>
<dbReference type="RefSeq" id="WP_005337511.1">
    <property type="nucleotide sequence ID" value="NZ_AP031430.1"/>
</dbReference>
<evidence type="ECO:0000313" key="17">
    <source>
        <dbReference type="Proteomes" id="UP000580130"/>
    </source>
</evidence>
<dbReference type="EMBL" id="QSVB01000004">
    <property type="protein sequence ID" value="RGN92037.1"/>
    <property type="molecule type" value="Genomic_DNA"/>
</dbReference>
<evidence type="ECO:0000313" key="13">
    <source>
        <dbReference type="Proteomes" id="UP000284883"/>
    </source>
</evidence>
<gene>
    <name evidence="9" type="ORF">DFSSTS7063_02039</name>
    <name evidence="7" type="ORF">DW860_07875</name>
    <name evidence="6" type="ORF">DW885_11245</name>
    <name evidence="5" type="ORF">DW924_07765</name>
    <name evidence="4" type="ORF">DWV67_12640</name>
    <name evidence="8" type="ORF">DWZ24_02675</name>
    <name evidence="3" type="ORF">DXB36_05290</name>
    <name evidence="2" type="ORF">HF855_06240</name>
</gene>
<dbReference type="EMBL" id="CABHNI010000033">
    <property type="protein sequence ID" value="VUX13203.1"/>
    <property type="molecule type" value="Genomic_DNA"/>
</dbReference>
<dbReference type="EMBL" id="QSHK01000004">
    <property type="protein sequence ID" value="RHC08205.1"/>
    <property type="molecule type" value="Genomic_DNA"/>
</dbReference>
<organism evidence="4 11">
    <name type="scientific">Dorea formicigenerans</name>
    <dbReference type="NCBI Taxonomy" id="39486"/>
    <lineage>
        <taxon>Bacteria</taxon>
        <taxon>Bacillati</taxon>
        <taxon>Bacillota</taxon>
        <taxon>Clostridia</taxon>
        <taxon>Lachnospirales</taxon>
        <taxon>Lachnospiraceae</taxon>
        <taxon>Dorea</taxon>
    </lineage>
</organism>
<dbReference type="InterPro" id="IPR045962">
    <property type="entry name" value="DUF6382"/>
</dbReference>
<dbReference type="EMBL" id="QRQQ01000002">
    <property type="protein sequence ID" value="RHN18146.1"/>
    <property type="molecule type" value="Genomic_DNA"/>
</dbReference>